<dbReference type="OrthoDB" id="329148at2759"/>
<dbReference type="RefSeq" id="XP_013333398.1">
    <property type="nucleotide sequence ID" value="XM_013477944.1"/>
</dbReference>
<gene>
    <name evidence="2" type="ORF">EMWEY_00004400</name>
</gene>
<evidence type="ECO:0000313" key="3">
    <source>
        <dbReference type="Proteomes" id="UP000030763"/>
    </source>
</evidence>
<keyword evidence="3" id="KW-1185">Reference proteome</keyword>
<dbReference type="EMBL" id="HG719089">
    <property type="protein sequence ID" value="CDJ56747.1"/>
    <property type="molecule type" value="Genomic_DNA"/>
</dbReference>
<accession>U6LXR4</accession>
<protein>
    <submittedName>
        <fullName evidence="2">Uncharacterized protein</fullName>
    </submittedName>
</protein>
<reference evidence="2" key="2">
    <citation type="submission" date="2013-10" db="EMBL/GenBank/DDBJ databases">
        <authorList>
            <person name="Aslett M."/>
        </authorList>
    </citation>
    <scope>NUCLEOTIDE SEQUENCE [LARGE SCALE GENOMIC DNA]</scope>
    <source>
        <strain evidence="2">Weybridge</strain>
    </source>
</reference>
<feature type="region of interest" description="Disordered" evidence="1">
    <location>
        <begin position="1"/>
        <end position="83"/>
    </location>
</feature>
<sequence length="156" mass="16693">MEVDRVIPSQFVYPAPPGSVASPELAPQGEYYGPAPAPGEAPPGAAGGEAAATGPPEYVYSPSVELGGPPPAAPPLDAGGPWAQKRLVVGPTSTDTPQLYGRVPPRTWGEAAREWFGGFMAGFQQQQQLQQQQQQQQEIMYAEPRFKRVYRGTKNT</sequence>
<organism evidence="2 3">
    <name type="scientific">Eimeria maxima</name>
    <name type="common">Coccidian parasite</name>
    <dbReference type="NCBI Taxonomy" id="5804"/>
    <lineage>
        <taxon>Eukaryota</taxon>
        <taxon>Sar</taxon>
        <taxon>Alveolata</taxon>
        <taxon>Apicomplexa</taxon>
        <taxon>Conoidasida</taxon>
        <taxon>Coccidia</taxon>
        <taxon>Eucoccidiorida</taxon>
        <taxon>Eimeriorina</taxon>
        <taxon>Eimeriidae</taxon>
        <taxon>Eimeria</taxon>
    </lineage>
</organism>
<dbReference type="Proteomes" id="UP000030763">
    <property type="component" value="Unassembled WGS sequence"/>
</dbReference>
<feature type="compositionally biased region" description="Low complexity" evidence="1">
    <location>
        <begin position="42"/>
        <end position="58"/>
    </location>
</feature>
<dbReference type="AlphaFoldDB" id="U6LXR4"/>
<evidence type="ECO:0000256" key="1">
    <source>
        <dbReference type="SAM" id="MobiDB-lite"/>
    </source>
</evidence>
<reference evidence="2" key="1">
    <citation type="submission" date="2013-10" db="EMBL/GenBank/DDBJ databases">
        <title>Genomic analysis of the causative agents of coccidiosis in chickens.</title>
        <authorList>
            <person name="Reid A.J."/>
            <person name="Blake D."/>
            <person name="Billington K."/>
            <person name="Browne H."/>
            <person name="Dunn M."/>
            <person name="Hung S."/>
            <person name="Kawahara F."/>
            <person name="Miranda-Saavedra D."/>
            <person name="Mourier T."/>
            <person name="Nagra H."/>
            <person name="Otto T.D."/>
            <person name="Rawlings N."/>
            <person name="Sanchez A."/>
            <person name="Sanders M."/>
            <person name="Subramaniam C."/>
            <person name="Tay Y."/>
            <person name="Dear P."/>
            <person name="Doerig C."/>
            <person name="Gruber A."/>
            <person name="Parkinson J."/>
            <person name="Shirley M."/>
            <person name="Wan K.L."/>
            <person name="Berriman M."/>
            <person name="Tomley F."/>
            <person name="Pain A."/>
        </authorList>
    </citation>
    <scope>NUCLEOTIDE SEQUENCE [LARGE SCALE GENOMIC DNA]</scope>
    <source>
        <strain evidence="2">Weybridge</strain>
    </source>
</reference>
<proteinExistence type="predicted"/>
<name>U6LXR4_EIMMA</name>
<evidence type="ECO:0000313" key="2">
    <source>
        <dbReference type="EMBL" id="CDJ56747.1"/>
    </source>
</evidence>
<dbReference type="VEuPathDB" id="ToxoDB:EMWEY_00004400"/>
<dbReference type="GeneID" id="25334426"/>